<protein>
    <submittedName>
        <fullName evidence="1">Acetyl-CoA synthetase-like protein</fullName>
    </submittedName>
</protein>
<dbReference type="Proteomes" id="UP001163835">
    <property type="component" value="Unassembled WGS sequence"/>
</dbReference>
<evidence type="ECO:0000313" key="2">
    <source>
        <dbReference type="Proteomes" id="UP001163835"/>
    </source>
</evidence>
<reference evidence="1" key="1">
    <citation type="submission" date="2022-09" db="EMBL/GenBank/DDBJ databases">
        <title>A Global Phylogenomic Analysis of the Shiitake Genus Lentinula.</title>
        <authorList>
            <consortium name="DOE Joint Genome Institute"/>
            <person name="Sierra-Patev S."/>
            <person name="Min B."/>
            <person name="Naranjo-Ortiz M."/>
            <person name="Looney B."/>
            <person name="Konkel Z."/>
            <person name="Slot J.C."/>
            <person name="Sakamoto Y."/>
            <person name="Steenwyk J.L."/>
            <person name="Rokas A."/>
            <person name="Carro J."/>
            <person name="Camarero S."/>
            <person name="Ferreira P."/>
            <person name="Molpeceres G."/>
            <person name="Ruiz-Duenas F.J."/>
            <person name="Serrano A."/>
            <person name="Henrissat B."/>
            <person name="Drula E."/>
            <person name="Hughes K.W."/>
            <person name="Mata J.L."/>
            <person name="Ishikawa N.K."/>
            <person name="Vargas-Isla R."/>
            <person name="Ushijima S."/>
            <person name="Smith C.A."/>
            <person name="Ahrendt S."/>
            <person name="Andreopoulos W."/>
            <person name="He G."/>
            <person name="Labutti K."/>
            <person name="Lipzen A."/>
            <person name="Ng V."/>
            <person name="Riley R."/>
            <person name="Sandor L."/>
            <person name="Barry K."/>
            <person name="Martinez A.T."/>
            <person name="Xiao Y."/>
            <person name="Gibbons J.G."/>
            <person name="Terashima K."/>
            <person name="Grigoriev I.V."/>
            <person name="Hibbett D.S."/>
        </authorList>
    </citation>
    <scope>NUCLEOTIDE SEQUENCE</scope>
    <source>
        <strain evidence="1">TMI1499</strain>
    </source>
</reference>
<keyword evidence="2" id="KW-1185">Reference proteome</keyword>
<accession>A0ACC1UAZ3</accession>
<gene>
    <name evidence="1" type="ORF">F5876DRAFT_33585</name>
</gene>
<name>A0ACC1UAZ3_9AGAR</name>
<comment type="caution">
    <text evidence="1">The sequence shown here is derived from an EMBL/GenBank/DDBJ whole genome shotgun (WGS) entry which is preliminary data.</text>
</comment>
<organism evidence="1 2">
    <name type="scientific">Lentinula aff. lateritia</name>
    <dbReference type="NCBI Taxonomy" id="2804960"/>
    <lineage>
        <taxon>Eukaryota</taxon>
        <taxon>Fungi</taxon>
        <taxon>Dikarya</taxon>
        <taxon>Basidiomycota</taxon>
        <taxon>Agaricomycotina</taxon>
        <taxon>Agaricomycetes</taxon>
        <taxon>Agaricomycetidae</taxon>
        <taxon>Agaricales</taxon>
        <taxon>Marasmiineae</taxon>
        <taxon>Omphalotaceae</taxon>
        <taxon>Lentinula</taxon>
    </lineage>
</organism>
<sequence length="573" mass="62804">MPLSTSTSTSSPSKPKLLTHLSILRDSSDRFARLAAFKVPSAQSPSTGLPRWDTITFKQFSDDVQLCARYWARELNIRGNIPRKSVVGLWIGGYTYSDVLHIYGISKAGYVPQLFSLRLPDPTVIFELLQKGGARALVCDQGTLSSIGDQGMMNAPVPIFTATPFSDIEVSSSSLLEDVNDAYLVSEEDPVDPSDCAFVFHTSGSTSGSPKLVPCSYRWLDAVARKASQLCVPLNKNGQDVSTWIGSMCHIGQTTMLICLMQYGTCIVQPRRFPYPADELAAMVEHCTVNRLWQFSAFFSALLRTARANPGFLRVLAGLDEVTTCGMALSKDDQDFAYKSGINLQEIFGSTELGGSTLVSLGGEDPATRRHLRPLSGLAYEFRPVDTTSAQAEDSDSGHQSTNRLLEFVVLAESGDCPDVSLRDPGDGDFHTGDLFIQVGTGRYIFAGRDDDWIKTESSLRCDTKSIEDNARAMCGSLISECIVVGTGRPSPVLFVESTAGVDEPRLKKDVWRKIRAFHRRRYVHESIASADMILVVPLGSLPRTASKGNIRRKAVEEEYKAQLDKLFGVTDC</sequence>
<proteinExistence type="predicted"/>
<dbReference type="EMBL" id="MU794975">
    <property type="protein sequence ID" value="KAJ3814130.1"/>
    <property type="molecule type" value="Genomic_DNA"/>
</dbReference>
<evidence type="ECO:0000313" key="1">
    <source>
        <dbReference type="EMBL" id="KAJ3814130.1"/>
    </source>
</evidence>